<dbReference type="GO" id="GO:0005737">
    <property type="term" value="C:cytoplasm"/>
    <property type="evidence" value="ECO:0007669"/>
    <property type="project" value="UniProtKB-SubCell"/>
</dbReference>
<dbReference type="NCBIfam" id="NF040815">
    <property type="entry name" value="recomb_XerA_Arch"/>
    <property type="match status" value="1"/>
</dbReference>
<dbReference type="Gene3D" id="1.10.150.130">
    <property type="match status" value="1"/>
</dbReference>
<evidence type="ECO:0000256" key="1">
    <source>
        <dbReference type="ARBA" id="ARBA00004496"/>
    </source>
</evidence>
<dbReference type="Pfam" id="PF00589">
    <property type="entry name" value="Phage_integrase"/>
    <property type="match status" value="1"/>
</dbReference>
<comment type="function">
    <text evidence="11">Site-specific tyrosine recombinase, which acts by catalyzing the cutting and rejoining of the recombining DNA molecules. The XerC-XerD complex is essential to convert dimers of the bacterial chromosome into monomers to permit their segregation at cell division. It also contributes to the segregational stability of plasmids.</text>
</comment>
<dbReference type="HAMAP" id="MF_01807">
    <property type="entry name" value="Recomb_XerD"/>
    <property type="match status" value="1"/>
</dbReference>
<comment type="subcellular location">
    <subcellularLocation>
        <location evidence="1 11">Cytoplasm</location>
    </subcellularLocation>
</comment>
<comment type="caution">
    <text evidence="14">The sequence shown here is derived from an EMBL/GenBank/DDBJ whole genome shotgun (WGS) entry which is preliminary data.</text>
</comment>
<dbReference type="Pfam" id="PF02899">
    <property type="entry name" value="Phage_int_SAM_1"/>
    <property type="match status" value="1"/>
</dbReference>
<organism evidence="14">
    <name type="scientific">candidate division WOR-3 bacterium</name>
    <dbReference type="NCBI Taxonomy" id="2052148"/>
    <lineage>
        <taxon>Bacteria</taxon>
        <taxon>Bacteria division WOR-3</taxon>
    </lineage>
</organism>
<evidence type="ECO:0000256" key="8">
    <source>
        <dbReference type="ARBA" id="ARBA00023125"/>
    </source>
</evidence>
<dbReference type="AlphaFoldDB" id="A0A7C0VA92"/>
<feature type="active site" evidence="11">
    <location>
        <position position="240"/>
    </location>
</feature>
<keyword evidence="9 11" id="KW-0233">DNA recombination</keyword>
<dbReference type="PANTHER" id="PTHR30349">
    <property type="entry name" value="PHAGE INTEGRASE-RELATED"/>
    <property type="match status" value="1"/>
</dbReference>
<dbReference type="GO" id="GO:0009037">
    <property type="term" value="F:tyrosine-based site-specific recombinase activity"/>
    <property type="evidence" value="ECO:0007669"/>
    <property type="project" value="UniProtKB-UniRule"/>
</dbReference>
<dbReference type="InterPro" id="IPR050090">
    <property type="entry name" value="Tyrosine_recombinase_XerCD"/>
</dbReference>
<dbReference type="HAMAP" id="MF_01808">
    <property type="entry name" value="Recomb_XerC_XerD"/>
    <property type="match status" value="1"/>
</dbReference>
<dbReference type="EMBL" id="DQWE01000086">
    <property type="protein sequence ID" value="HDI82537.1"/>
    <property type="molecule type" value="Genomic_DNA"/>
</dbReference>
<feature type="active site" evidence="11">
    <location>
        <position position="266"/>
    </location>
</feature>
<feature type="domain" description="Core-binding (CB)" evidence="13">
    <location>
        <begin position="3"/>
        <end position="85"/>
    </location>
</feature>
<dbReference type="GO" id="GO:0051301">
    <property type="term" value="P:cell division"/>
    <property type="evidence" value="ECO:0007669"/>
    <property type="project" value="UniProtKB-KW"/>
</dbReference>
<dbReference type="InterPro" id="IPR004107">
    <property type="entry name" value="Integrase_SAM-like_N"/>
</dbReference>
<dbReference type="Gene3D" id="1.10.443.10">
    <property type="entry name" value="Intergrase catalytic core"/>
    <property type="match status" value="1"/>
</dbReference>
<evidence type="ECO:0000256" key="7">
    <source>
        <dbReference type="ARBA" id="ARBA00022908"/>
    </source>
</evidence>
<name>A0A7C0VA92_UNCW3</name>
<dbReference type="NCBIfam" id="TIGR02225">
    <property type="entry name" value="recomb_XerD"/>
    <property type="match status" value="1"/>
</dbReference>
<keyword evidence="6 11" id="KW-0159">Chromosome partition</keyword>
<dbReference type="PROSITE" id="PS51898">
    <property type="entry name" value="TYR_RECOMBINASE"/>
    <property type="match status" value="1"/>
</dbReference>
<protein>
    <recommendedName>
        <fullName evidence="3 11">Tyrosine recombinase XerD</fullName>
    </recommendedName>
</protein>
<evidence type="ECO:0000259" key="13">
    <source>
        <dbReference type="PROSITE" id="PS51900"/>
    </source>
</evidence>
<keyword evidence="4 11" id="KW-0963">Cytoplasm</keyword>
<dbReference type="InterPro" id="IPR002104">
    <property type="entry name" value="Integrase_catalytic"/>
</dbReference>
<evidence type="ECO:0000259" key="12">
    <source>
        <dbReference type="PROSITE" id="PS51898"/>
    </source>
</evidence>
<dbReference type="InterPro" id="IPR044068">
    <property type="entry name" value="CB"/>
</dbReference>
<evidence type="ECO:0000256" key="9">
    <source>
        <dbReference type="ARBA" id="ARBA00023172"/>
    </source>
</evidence>
<evidence type="ECO:0000256" key="4">
    <source>
        <dbReference type="ARBA" id="ARBA00022490"/>
    </source>
</evidence>
<accession>A0A7C0VA92</accession>
<dbReference type="CDD" id="cd00798">
    <property type="entry name" value="INT_XerDC_C"/>
    <property type="match status" value="1"/>
</dbReference>
<dbReference type="Proteomes" id="UP000885847">
    <property type="component" value="Unassembled WGS sequence"/>
</dbReference>
<reference evidence="14" key="1">
    <citation type="journal article" date="2020" name="mSystems">
        <title>Genome- and Community-Level Interaction Insights into Carbon Utilization and Element Cycling Functions of Hydrothermarchaeota in Hydrothermal Sediment.</title>
        <authorList>
            <person name="Zhou Z."/>
            <person name="Liu Y."/>
            <person name="Xu W."/>
            <person name="Pan J."/>
            <person name="Luo Z.H."/>
            <person name="Li M."/>
        </authorList>
    </citation>
    <scope>NUCLEOTIDE SEQUENCE [LARGE SCALE GENOMIC DNA]</scope>
    <source>
        <strain evidence="14">HyVt-102</strain>
    </source>
</reference>
<dbReference type="InterPro" id="IPR013762">
    <property type="entry name" value="Integrase-like_cat_sf"/>
</dbReference>
<keyword evidence="5 11" id="KW-0132">Cell division</keyword>
<proteinExistence type="inferred from homology"/>
<sequence>MQEKFTRYLENFRLYLLAERGLAKNSVEAYIRDIIQFFEFTDKDPVKTETGDISRFLYSLKKSKLRPRSIARKLSSIRVFYKYLFSEGYIDHDPSELIETPSIPVYIPVVLEVYEIEKIIDAVDTSDPIGLRDLACIETLYGCGLRISELLSLRMEDVFLEDGFIRVLGKGGKERLVPLGGRAKKAILNYIEKGRPFFEKTKNPLLFLSKRGKKISRMGFWKRLRKYVDMAGIKKHVTPHTFRHSFATHLLEGGADLRAVQLMLGHSDISTTQIYTHVSREYLKEIVRSFHPRG</sequence>
<dbReference type="NCBIfam" id="NF001399">
    <property type="entry name" value="PRK00283.1"/>
    <property type="match status" value="1"/>
</dbReference>
<dbReference type="InterPro" id="IPR011932">
    <property type="entry name" value="Recomb_XerD"/>
</dbReference>
<comment type="subunit">
    <text evidence="11">Forms a cyclic heterotetrameric complex composed of two molecules of XerC and two molecules of XerD.</text>
</comment>
<evidence type="ECO:0000256" key="2">
    <source>
        <dbReference type="ARBA" id="ARBA00010450"/>
    </source>
</evidence>
<dbReference type="InterPro" id="IPR023009">
    <property type="entry name" value="Tyrosine_recombinase_XerC/XerD"/>
</dbReference>
<dbReference type="GO" id="GO:0003677">
    <property type="term" value="F:DNA binding"/>
    <property type="evidence" value="ECO:0007669"/>
    <property type="project" value="UniProtKB-UniRule"/>
</dbReference>
<evidence type="ECO:0000256" key="11">
    <source>
        <dbReference type="HAMAP-Rule" id="MF_01807"/>
    </source>
</evidence>
<dbReference type="InterPro" id="IPR010998">
    <property type="entry name" value="Integrase_recombinase_N"/>
</dbReference>
<evidence type="ECO:0000256" key="6">
    <source>
        <dbReference type="ARBA" id="ARBA00022829"/>
    </source>
</evidence>
<feature type="domain" description="Tyr recombinase" evidence="12">
    <location>
        <begin position="106"/>
        <end position="288"/>
    </location>
</feature>
<evidence type="ECO:0000256" key="10">
    <source>
        <dbReference type="ARBA" id="ARBA00023306"/>
    </source>
</evidence>
<dbReference type="GO" id="GO:0006313">
    <property type="term" value="P:DNA transposition"/>
    <property type="evidence" value="ECO:0007669"/>
    <property type="project" value="UniProtKB-UniRule"/>
</dbReference>
<comment type="similarity">
    <text evidence="2 11">Belongs to the 'phage' integrase family. XerD subfamily.</text>
</comment>
<gene>
    <name evidence="11 14" type="primary">xerD</name>
    <name evidence="14" type="ORF">ENF18_01940</name>
</gene>
<dbReference type="PANTHER" id="PTHR30349:SF81">
    <property type="entry name" value="TYROSINE RECOMBINASE XERC"/>
    <property type="match status" value="1"/>
</dbReference>
<feature type="active site" evidence="11">
    <location>
        <position position="243"/>
    </location>
</feature>
<dbReference type="InterPro" id="IPR011010">
    <property type="entry name" value="DNA_brk_join_enz"/>
</dbReference>
<dbReference type="PROSITE" id="PS51900">
    <property type="entry name" value="CB"/>
    <property type="match status" value="1"/>
</dbReference>
<feature type="active site" evidence="11">
    <location>
        <position position="170"/>
    </location>
</feature>
<dbReference type="SUPFAM" id="SSF56349">
    <property type="entry name" value="DNA breaking-rejoining enzymes"/>
    <property type="match status" value="1"/>
</dbReference>
<evidence type="ECO:0000256" key="3">
    <source>
        <dbReference type="ARBA" id="ARBA00015810"/>
    </source>
</evidence>
<dbReference type="GO" id="GO:0007059">
    <property type="term" value="P:chromosome segregation"/>
    <property type="evidence" value="ECO:0007669"/>
    <property type="project" value="UniProtKB-UniRule"/>
</dbReference>
<evidence type="ECO:0000313" key="14">
    <source>
        <dbReference type="EMBL" id="HDI82537.1"/>
    </source>
</evidence>
<feature type="active site" evidence="11">
    <location>
        <position position="146"/>
    </location>
</feature>
<evidence type="ECO:0000256" key="5">
    <source>
        <dbReference type="ARBA" id="ARBA00022618"/>
    </source>
</evidence>
<keyword evidence="8 11" id="KW-0238">DNA-binding</keyword>
<feature type="active site" description="O-(3'-phospho-DNA)-tyrosine intermediate" evidence="11">
    <location>
        <position position="275"/>
    </location>
</feature>
<keyword evidence="10 11" id="KW-0131">Cell cycle</keyword>
<keyword evidence="7 11" id="KW-0229">DNA integration</keyword>